<reference evidence="1 2" key="1">
    <citation type="submission" date="2018-03" db="EMBL/GenBank/DDBJ databases">
        <title>A parallel universe: an anciently diverged bacterial symbiosis in a Hawaiian planthopper (Hemiptera: Cixiidae) reveals rearranged nutritional responsibilities.</title>
        <authorList>
            <person name="Bennett G."/>
            <person name="Mao M."/>
        </authorList>
    </citation>
    <scope>NUCLEOTIDE SEQUENCE [LARGE SCALE GENOMIC DNA]</scope>
    <source>
        <strain evidence="1 2">OLIH</strain>
    </source>
</reference>
<sequence length="39" mass="4877">MKNHKNKITRLIICYYKNDRYCFRDIFIHSDQISSFLNH</sequence>
<organism evidence="1 2">
    <name type="scientific">Candidatus Karelsulcia muelleri</name>
    <dbReference type="NCBI Taxonomy" id="336810"/>
    <lineage>
        <taxon>Bacteria</taxon>
        <taxon>Pseudomonadati</taxon>
        <taxon>Bacteroidota</taxon>
        <taxon>Flavobacteriia</taxon>
        <taxon>Flavobacteriales</taxon>
        <taxon>Candidatus Karelsulcia</taxon>
    </lineage>
</organism>
<protein>
    <submittedName>
        <fullName evidence="1">Uncharacterized protein</fullName>
    </submittedName>
</protein>
<dbReference type="Proteomes" id="UP000257017">
    <property type="component" value="Chromosome"/>
</dbReference>
<accession>A0A346E150</accession>
<evidence type="ECO:0000313" key="1">
    <source>
        <dbReference type="EMBL" id="AXN02705.1"/>
    </source>
</evidence>
<dbReference type="EMBL" id="CP028359">
    <property type="protein sequence ID" value="AXN02705.1"/>
    <property type="molecule type" value="Genomic_DNA"/>
</dbReference>
<name>A0A346E150_9FLAO</name>
<dbReference type="AlphaFoldDB" id="A0A346E150"/>
<proteinExistence type="predicted"/>
<evidence type="ECO:0000313" key="2">
    <source>
        <dbReference type="Proteomes" id="UP000257017"/>
    </source>
</evidence>
<gene>
    <name evidence="1" type="ORF">C9I73_173</name>
</gene>